<name>A0A9D2MV69_9FIRM</name>
<sequence>MKKNLKQTLLTTLLPVAASAFLLGCSPQAAGASSPATAGTEVFAASLQSSPASSESPAAMPPDAAGSVLLSVNPEIEIDYDFQGRVLTLEGMNEDGRDVIVNYDDYQGKDIQAVINDLVRKIYESGYFEQKVGGHEKNIVMKLTQGSMPLDDDFLEDMEDSVRKAARDCDIGSSSISISEKDMDSNGMIGLEKAMEIVLAQLDLSEADFTEREYELDDGIYELEFTANGVEYEYEVNAFNGKVMEADREHNDDWGHFDDDWDDGDDEWDDDRFDDDDRWDDDRFDDDDGWDD</sequence>
<evidence type="ECO:0000313" key="6">
    <source>
        <dbReference type="Proteomes" id="UP000886883"/>
    </source>
</evidence>
<proteinExistence type="predicted"/>
<feature type="domain" description="PepSY" evidence="3">
    <location>
        <begin position="189"/>
        <end position="245"/>
    </location>
</feature>
<reference evidence="5" key="1">
    <citation type="journal article" date="2021" name="PeerJ">
        <title>Extensive microbial diversity within the chicken gut microbiome revealed by metagenomics and culture.</title>
        <authorList>
            <person name="Gilroy R."/>
            <person name="Ravi A."/>
            <person name="Getino M."/>
            <person name="Pursley I."/>
            <person name="Horton D.L."/>
            <person name="Alikhan N.F."/>
            <person name="Baker D."/>
            <person name="Gharbi K."/>
            <person name="Hall N."/>
            <person name="Watson M."/>
            <person name="Adriaenssens E.M."/>
            <person name="Foster-Nyarko E."/>
            <person name="Jarju S."/>
            <person name="Secka A."/>
            <person name="Antonio M."/>
            <person name="Oren A."/>
            <person name="Chaudhuri R.R."/>
            <person name="La Ragione R."/>
            <person name="Hildebrand F."/>
            <person name="Pallen M.J."/>
        </authorList>
    </citation>
    <scope>NUCLEOTIDE SEQUENCE</scope>
    <source>
        <strain evidence="5">USAMLcec3-2134</strain>
    </source>
</reference>
<accession>A0A9D2MV69</accession>
<evidence type="ECO:0000259" key="4">
    <source>
        <dbReference type="Pfam" id="PF23750"/>
    </source>
</evidence>
<dbReference type="Proteomes" id="UP000886883">
    <property type="component" value="Unassembled WGS sequence"/>
</dbReference>
<feature type="domain" description="Anti-sigma factor RsgI-like middle" evidence="4">
    <location>
        <begin position="68"/>
        <end position="171"/>
    </location>
</feature>
<protein>
    <submittedName>
        <fullName evidence="5">PepSY domain-containing protein</fullName>
    </submittedName>
</protein>
<organism evidence="5 6">
    <name type="scientific">Candidatus Eisenbergiella merdigallinarum</name>
    <dbReference type="NCBI Taxonomy" id="2838552"/>
    <lineage>
        <taxon>Bacteria</taxon>
        <taxon>Bacillati</taxon>
        <taxon>Bacillota</taxon>
        <taxon>Clostridia</taxon>
        <taxon>Lachnospirales</taxon>
        <taxon>Lachnospiraceae</taxon>
        <taxon>Eisenbergiella</taxon>
    </lineage>
</organism>
<feature type="chain" id="PRO_5039533378" evidence="2">
    <location>
        <begin position="32"/>
        <end position="292"/>
    </location>
</feature>
<feature type="compositionally biased region" description="Acidic residues" evidence="1">
    <location>
        <begin position="259"/>
        <end position="292"/>
    </location>
</feature>
<dbReference type="AlphaFoldDB" id="A0A9D2MV69"/>
<feature type="region of interest" description="Disordered" evidence="1">
    <location>
        <begin position="251"/>
        <end position="292"/>
    </location>
</feature>
<dbReference type="EMBL" id="DWXE01000045">
    <property type="protein sequence ID" value="HJB92245.1"/>
    <property type="molecule type" value="Genomic_DNA"/>
</dbReference>
<dbReference type="Pfam" id="PF03413">
    <property type="entry name" value="PepSY"/>
    <property type="match status" value="1"/>
</dbReference>
<evidence type="ECO:0000259" key="3">
    <source>
        <dbReference type="Pfam" id="PF03413"/>
    </source>
</evidence>
<reference evidence="5" key="2">
    <citation type="submission" date="2021-04" db="EMBL/GenBank/DDBJ databases">
        <authorList>
            <person name="Gilroy R."/>
        </authorList>
    </citation>
    <scope>NUCLEOTIDE SEQUENCE</scope>
    <source>
        <strain evidence="5">USAMLcec3-2134</strain>
    </source>
</reference>
<evidence type="ECO:0000256" key="1">
    <source>
        <dbReference type="SAM" id="MobiDB-lite"/>
    </source>
</evidence>
<gene>
    <name evidence="5" type="ORF">H9763_12385</name>
</gene>
<evidence type="ECO:0000313" key="5">
    <source>
        <dbReference type="EMBL" id="HJB92245.1"/>
    </source>
</evidence>
<dbReference type="Pfam" id="PF23750">
    <property type="entry name" value="RsgI_M"/>
    <property type="match status" value="1"/>
</dbReference>
<dbReference type="PROSITE" id="PS51257">
    <property type="entry name" value="PROKAR_LIPOPROTEIN"/>
    <property type="match status" value="1"/>
</dbReference>
<comment type="caution">
    <text evidence="5">The sequence shown here is derived from an EMBL/GenBank/DDBJ whole genome shotgun (WGS) entry which is preliminary data.</text>
</comment>
<dbReference type="InterPro" id="IPR025711">
    <property type="entry name" value="PepSY"/>
</dbReference>
<dbReference type="Gene3D" id="3.10.450.40">
    <property type="match status" value="1"/>
</dbReference>
<keyword evidence="2" id="KW-0732">Signal</keyword>
<feature type="signal peptide" evidence="2">
    <location>
        <begin position="1"/>
        <end position="31"/>
    </location>
</feature>
<dbReference type="InterPro" id="IPR055431">
    <property type="entry name" value="RsgI_M"/>
</dbReference>
<evidence type="ECO:0000256" key="2">
    <source>
        <dbReference type="SAM" id="SignalP"/>
    </source>
</evidence>